<reference evidence="2" key="1">
    <citation type="submission" date="2013-07" db="EMBL/GenBank/DDBJ databases">
        <title>The genome of an arbuscular mycorrhizal fungus provides insights into the evolution of the oldest plant symbiosis.</title>
        <authorList>
            <consortium name="DOE Joint Genome Institute"/>
            <person name="Tisserant E."/>
            <person name="Malbreil M."/>
            <person name="Kuo A."/>
            <person name="Kohler A."/>
            <person name="Symeonidi A."/>
            <person name="Balestrini R."/>
            <person name="Charron P."/>
            <person name="Duensing N."/>
            <person name="Frei-dit-Frey N."/>
            <person name="Gianinazzi-Pearson V."/>
            <person name="Gilbert B."/>
            <person name="Handa Y."/>
            <person name="Hijri M."/>
            <person name="Kaul R."/>
            <person name="Kawaguchi M."/>
            <person name="Krajinski F."/>
            <person name="Lammers P."/>
            <person name="Lapierre D."/>
            <person name="Masclaux F.G."/>
            <person name="Murat C."/>
            <person name="Morin E."/>
            <person name="Ndikumana S."/>
            <person name="Pagni M."/>
            <person name="Petitpierre D."/>
            <person name="Requena N."/>
            <person name="Rosikiewicz P."/>
            <person name="Riley R."/>
            <person name="Saito K."/>
            <person name="San Clemente H."/>
            <person name="Shapiro H."/>
            <person name="van Tuinen D."/>
            <person name="Becard G."/>
            <person name="Bonfante P."/>
            <person name="Paszkowski U."/>
            <person name="Shachar-Hill Y."/>
            <person name="Young J.P."/>
            <person name="Sanders I.R."/>
            <person name="Henrissat B."/>
            <person name="Rensing S.A."/>
            <person name="Grigoriev I.V."/>
            <person name="Corradi N."/>
            <person name="Roux C."/>
            <person name="Martin F."/>
        </authorList>
    </citation>
    <scope>NUCLEOTIDE SEQUENCE</scope>
    <source>
        <strain evidence="2">DAOM 197198</strain>
    </source>
</reference>
<evidence type="ECO:0000313" key="2">
    <source>
        <dbReference type="EMBL" id="ESA15838.1"/>
    </source>
</evidence>
<proteinExistence type="predicted"/>
<feature type="transmembrane region" description="Helical" evidence="1">
    <location>
        <begin position="12"/>
        <end position="36"/>
    </location>
</feature>
<keyword evidence="1" id="KW-0812">Transmembrane</keyword>
<protein>
    <submittedName>
        <fullName evidence="2">Uncharacterized protein</fullName>
    </submittedName>
</protein>
<dbReference type="HOGENOM" id="CLU_2016419_0_0_1"/>
<dbReference type="EMBL" id="KI281590">
    <property type="protein sequence ID" value="ESA15838.1"/>
    <property type="molecule type" value="Genomic_DNA"/>
</dbReference>
<keyword evidence="1" id="KW-0472">Membrane</keyword>
<gene>
    <name evidence="2" type="ORF">GLOINDRAFT_94759</name>
</gene>
<sequence>MYRSTVDHSPGNIIAVILILFNFTPIVSVLGTVILYDCSISFEMSINVESTSDVMGSRRWNVVGAKTRSAVARFRMMERVIFYKFKLRKSNRLFYDKKNVNNVNSLHLSLVTGTLHIGKISSI</sequence>
<accession>U9UB89</accession>
<organism evidence="2">
    <name type="scientific">Rhizophagus irregularis (strain DAOM 181602 / DAOM 197198 / MUCL 43194)</name>
    <name type="common">Arbuscular mycorrhizal fungus</name>
    <name type="synonym">Glomus intraradices</name>
    <dbReference type="NCBI Taxonomy" id="747089"/>
    <lineage>
        <taxon>Eukaryota</taxon>
        <taxon>Fungi</taxon>
        <taxon>Fungi incertae sedis</taxon>
        <taxon>Mucoromycota</taxon>
        <taxon>Glomeromycotina</taxon>
        <taxon>Glomeromycetes</taxon>
        <taxon>Glomerales</taxon>
        <taxon>Glomeraceae</taxon>
        <taxon>Rhizophagus</taxon>
    </lineage>
</organism>
<dbReference type="AlphaFoldDB" id="U9UB89"/>
<name>U9UB89_RHIID</name>
<keyword evidence="1" id="KW-1133">Transmembrane helix</keyword>
<evidence type="ECO:0000256" key="1">
    <source>
        <dbReference type="SAM" id="Phobius"/>
    </source>
</evidence>